<keyword evidence="3" id="KW-1185">Reference proteome</keyword>
<protein>
    <submittedName>
        <fullName evidence="2">Uncharacterized protein</fullName>
    </submittedName>
</protein>
<evidence type="ECO:0000256" key="1">
    <source>
        <dbReference type="SAM" id="MobiDB-lite"/>
    </source>
</evidence>
<evidence type="ECO:0000313" key="3">
    <source>
        <dbReference type="Proteomes" id="UP000198406"/>
    </source>
</evidence>
<gene>
    <name evidence="2" type="ORF">FisN_14Hh342</name>
</gene>
<evidence type="ECO:0000313" key="2">
    <source>
        <dbReference type="EMBL" id="GAX23487.1"/>
    </source>
</evidence>
<feature type="compositionally biased region" description="Polar residues" evidence="1">
    <location>
        <begin position="17"/>
        <end position="26"/>
    </location>
</feature>
<dbReference type="OrthoDB" id="10418394at2759"/>
<dbReference type="EMBL" id="BDSP01000202">
    <property type="protein sequence ID" value="GAX23487.1"/>
    <property type="molecule type" value="Genomic_DNA"/>
</dbReference>
<dbReference type="Proteomes" id="UP000198406">
    <property type="component" value="Unassembled WGS sequence"/>
</dbReference>
<accession>A0A1Z5KB60</accession>
<organism evidence="2 3">
    <name type="scientific">Fistulifera solaris</name>
    <name type="common">Oleaginous diatom</name>
    <dbReference type="NCBI Taxonomy" id="1519565"/>
    <lineage>
        <taxon>Eukaryota</taxon>
        <taxon>Sar</taxon>
        <taxon>Stramenopiles</taxon>
        <taxon>Ochrophyta</taxon>
        <taxon>Bacillariophyta</taxon>
        <taxon>Bacillariophyceae</taxon>
        <taxon>Bacillariophycidae</taxon>
        <taxon>Naviculales</taxon>
        <taxon>Naviculaceae</taxon>
        <taxon>Fistulifera</taxon>
    </lineage>
</organism>
<feature type="region of interest" description="Disordered" evidence="1">
    <location>
        <begin position="9"/>
        <end position="41"/>
    </location>
</feature>
<sequence length="154" mass="16638">MASVINLLASDDEDDLPTSSGLRYNPSTTAEARPAASTTTATPAIAAVRTTFALSTVTPATKTIAPPKKKQKTASKAFAVLWVCTHGKGRSSTWRKKDLQVMGVYPSKAAAEEAKKQIMSRHECYGHGDICVGHTWEDEIDLVIREAPLHLEES</sequence>
<dbReference type="InParanoid" id="A0A1Z5KB60"/>
<comment type="caution">
    <text evidence="2">The sequence shown here is derived from an EMBL/GenBank/DDBJ whole genome shotgun (WGS) entry which is preliminary data.</text>
</comment>
<proteinExistence type="predicted"/>
<name>A0A1Z5KB60_FISSO</name>
<reference evidence="2 3" key="1">
    <citation type="journal article" date="2015" name="Plant Cell">
        <title>Oil accumulation by the oleaginous diatom Fistulifera solaris as revealed by the genome and transcriptome.</title>
        <authorList>
            <person name="Tanaka T."/>
            <person name="Maeda Y."/>
            <person name="Veluchamy A."/>
            <person name="Tanaka M."/>
            <person name="Abida H."/>
            <person name="Marechal E."/>
            <person name="Bowler C."/>
            <person name="Muto M."/>
            <person name="Sunaga Y."/>
            <person name="Tanaka M."/>
            <person name="Yoshino T."/>
            <person name="Taniguchi T."/>
            <person name="Fukuda Y."/>
            <person name="Nemoto M."/>
            <person name="Matsumoto M."/>
            <person name="Wong P.S."/>
            <person name="Aburatani S."/>
            <person name="Fujibuchi W."/>
        </authorList>
    </citation>
    <scope>NUCLEOTIDE SEQUENCE [LARGE SCALE GENOMIC DNA]</scope>
    <source>
        <strain evidence="2 3">JPCC DA0580</strain>
    </source>
</reference>
<dbReference type="AlphaFoldDB" id="A0A1Z5KB60"/>
<feature type="compositionally biased region" description="Low complexity" evidence="1">
    <location>
        <begin position="27"/>
        <end position="41"/>
    </location>
</feature>